<dbReference type="InterPro" id="IPR009075">
    <property type="entry name" value="AcylCo_DH/oxidase_C"/>
</dbReference>
<protein>
    <recommendedName>
        <fullName evidence="6">Acyl-CoA dehydrogenase/oxidase C-terminal domain-containing protein</fullName>
    </recommendedName>
</protein>
<keyword evidence="3" id="KW-0285">Flavoprotein</keyword>
<comment type="similarity">
    <text evidence="2">Belongs to the acyl-CoA dehydrogenase family.</text>
</comment>
<keyword evidence="8" id="KW-1185">Reference proteome</keyword>
<organism evidence="7 8">
    <name type="scientific">Pseudopithomyces chartarum</name>
    <dbReference type="NCBI Taxonomy" id="1892770"/>
    <lineage>
        <taxon>Eukaryota</taxon>
        <taxon>Fungi</taxon>
        <taxon>Dikarya</taxon>
        <taxon>Ascomycota</taxon>
        <taxon>Pezizomycotina</taxon>
        <taxon>Dothideomycetes</taxon>
        <taxon>Pleosporomycetidae</taxon>
        <taxon>Pleosporales</taxon>
        <taxon>Massarineae</taxon>
        <taxon>Didymosphaeriaceae</taxon>
        <taxon>Pseudopithomyces</taxon>
    </lineage>
</organism>
<dbReference type="AlphaFoldDB" id="A0AAN6M6C1"/>
<dbReference type="Proteomes" id="UP001280581">
    <property type="component" value="Unassembled WGS sequence"/>
</dbReference>
<feature type="region of interest" description="Disordered" evidence="5">
    <location>
        <begin position="156"/>
        <end position="175"/>
    </location>
</feature>
<dbReference type="InterPro" id="IPR036250">
    <property type="entry name" value="AcylCo_DH-like_C"/>
</dbReference>
<dbReference type="GO" id="GO:0003995">
    <property type="term" value="F:acyl-CoA dehydrogenase activity"/>
    <property type="evidence" value="ECO:0007669"/>
    <property type="project" value="TreeGrafter"/>
</dbReference>
<dbReference type="InterPro" id="IPR037069">
    <property type="entry name" value="AcylCoA_DH/ox_N_sf"/>
</dbReference>
<dbReference type="GO" id="GO:0050660">
    <property type="term" value="F:flavin adenine dinucleotide binding"/>
    <property type="evidence" value="ECO:0007669"/>
    <property type="project" value="InterPro"/>
</dbReference>
<evidence type="ECO:0000259" key="6">
    <source>
        <dbReference type="Pfam" id="PF00441"/>
    </source>
</evidence>
<feature type="domain" description="Acyl-CoA dehydrogenase/oxidase C-terminal" evidence="6">
    <location>
        <begin position="185"/>
        <end position="267"/>
    </location>
</feature>
<comment type="caution">
    <text evidence="7">The sequence shown here is derived from an EMBL/GenBank/DDBJ whole genome shotgun (WGS) entry which is preliminary data.</text>
</comment>
<accession>A0AAN6M6C1</accession>
<dbReference type="Pfam" id="PF00441">
    <property type="entry name" value="Acyl-CoA_dh_1"/>
    <property type="match status" value="1"/>
</dbReference>
<name>A0AAN6M6C1_9PLEO</name>
<dbReference type="GO" id="GO:0033539">
    <property type="term" value="P:fatty acid beta-oxidation using acyl-CoA dehydrogenase"/>
    <property type="evidence" value="ECO:0007669"/>
    <property type="project" value="TreeGrafter"/>
</dbReference>
<dbReference type="Gene3D" id="1.10.540.10">
    <property type="entry name" value="Acyl-CoA dehydrogenase/oxidase, N-terminal domain"/>
    <property type="match status" value="1"/>
</dbReference>
<dbReference type="SUPFAM" id="SSF56645">
    <property type="entry name" value="Acyl-CoA dehydrogenase NM domain-like"/>
    <property type="match status" value="1"/>
</dbReference>
<dbReference type="GO" id="GO:0046359">
    <property type="term" value="P:butyrate catabolic process"/>
    <property type="evidence" value="ECO:0007669"/>
    <property type="project" value="TreeGrafter"/>
</dbReference>
<dbReference type="EMBL" id="WVTA01000001">
    <property type="protein sequence ID" value="KAK3216598.1"/>
    <property type="molecule type" value="Genomic_DNA"/>
</dbReference>
<evidence type="ECO:0000313" key="8">
    <source>
        <dbReference type="Proteomes" id="UP001280581"/>
    </source>
</evidence>
<sequence length="275" mass="30830">MSSETMNFSIPPSLQQFLTSLDSFIETQILPLQHKNDNIRFFDHRREHARTDWDAGGLPHADWEALLAQARDLADTAGFYRTALPVQYGGRADASGRGTNLWMAVIREHLAAKGLGLFNDLQNEHSVVGNFPDVVMVMNYGNERQKEELIGGRLRGEDPQHAHRPRHHLPQPLDPHTSLLGPLHHGLPIANTFTHENRLRQAASSLGAATYCVRSSILYSNTRRPFGTPLSHNQAIQFPLVELHTQIEMLRLLIRKTALEMDAMPHAEVVLRGGG</sequence>
<comment type="cofactor">
    <cofactor evidence="1">
        <name>FAD</name>
        <dbReference type="ChEBI" id="CHEBI:57692"/>
    </cofactor>
</comment>
<evidence type="ECO:0000256" key="4">
    <source>
        <dbReference type="ARBA" id="ARBA00022827"/>
    </source>
</evidence>
<evidence type="ECO:0000256" key="3">
    <source>
        <dbReference type="ARBA" id="ARBA00022630"/>
    </source>
</evidence>
<evidence type="ECO:0000256" key="1">
    <source>
        <dbReference type="ARBA" id="ARBA00001974"/>
    </source>
</evidence>
<evidence type="ECO:0000313" key="7">
    <source>
        <dbReference type="EMBL" id="KAK3216598.1"/>
    </source>
</evidence>
<dbReference type="PANTHER" id="PTHR43884">
    <property type="entry name" value="ACYL-COA DEHYDROGENASE"/>
    <property type="match status" value="1"/>
</dbReference>
<reference evidence="7 8" key="1">
    <citation type="submission" date="2021-02" db="EMBL/GenBank/DDBJ databases">
        <title>Genome assembly of Pseudopithomyces chartarum.</title>
        <authorList>
            <person name="Jauregui R."/>
            <person name="Singh J."/>
            <person name="Voisey C."/>
        </authorList>
    </citation>
    <scope>NUCLEOTIDE SEQUENCE [LARGE SCALE GENOMIC DNA]</scope>
    <source>
        <strain evidence="7 8">AGR01</strain>
    </source>
</reference>
<dbReference type="PANTHER" id="PTHR43884:SF34">
    <property type="entry name" value="ACYL-COA DEHYDROGENASE FAMILY PROTEIN"/>
    <property type="match status" value="1"/>
</dbReference>
<dbReference type="InterPro" id="IPR009100">
    <property type="entry name" value="AcylCoA_DH/oxidase_NM_dom_sf"/>
</dbReference>
<dbReference type="Gene3D" id="1.20.140.10">
    <property type="entry name" value="Butyryl-CoA Dehydrogenase, subunit A, domain 3"/>
    <property type="match status" value="1"/>
</dbReference>
<evidence type="ECO:0000256" key="2">
    <source>
        <dbReference type="ARBA" id="ARBA00009347"/>
    </source>
</evidence>
<proteinExistence type="inferred from homology"/>
<keyword evidence="4" id="KW-0274">FAD</keyword>
<gene>
    <name evidence="7" type="ORF">GRF29_1g330612</name>
</gene>
<evidence type="ECO:0000256" key="5">
    <source>
        <dbReference type="SAM" id="MobiDB-lite"/>
    </source>
</evidence>
<dbReference type="SUPFAM" id="SSF47203">
    <property type="entry name" value="Acyl-CoA dehydrogenase C-terminal domain-like"/>
    <property type="match status" value="1"/>
</dbReference>